<name>A0ACC5QXJ9_9HYPH</name>
<gene>
    <name evidence="1" type="ORF">JHL16_00955</name>
</gene>
<reference evidence="1" key="1">
    <citation type="submission" date="2021-01" db="EMBL/GenBank/DDBJ databases">
        <authorList>
            <person name="Sun Q."/>
        </authorList>
    </citation>
    <scope>NUCLEOTIDE SEQUENCE</scope>
    <source>
        <strain evidence="1">YIM B02566</strain>
    </source>
</reference>
<proteinExistence type="predicted"/>
<comment type="caution">
    <text evidence="1">The sequence shown here is derived from an EMBL/GenBank/DDBJ whole genome shotgun (WGS) entry which is preliminary data.</text>
</comment>
<keyword evidence="2" id="KW-1185">Reference proteome</keyword>
<dbReference type="EMBL" id="JAENHL010000003">
    <property type="protein sequence ID" value="MBK1864908.1"/>
    <property type="molecule type" value="Genomic_DNA"/>
</dbReference>
<evidence type="ECO:0000313" key="2">
    <source>
        <dbReference type="Proteomes" id="UP000616151"/>
    </source>
</evidence>
<accession>A0ACC5QXJ9</accession>
<organism evidence="1 2">
    <name type="scientific">Taklimakanibacter albus</name>
    <dbReference type="NCBI Taxonomy" id="2800327"/>
    <lineage>
        <taxon>Bacteria</taxon>
        <taxon>Pseudomonadati</taxon>
        <taxon>Pseudomonadota</taxon>
        <taxon>Alphaproteobacteria</taxon>
        <taxon>Hyphomicrobiales</taxon>
        <taxon>Aestuariivirgaceae</taxon>
        <taxon>Taklimakanibacter</taxon>
    </lineage>
</organism>
<protein>
    <submittedName>
        <fullName evidence="1">YihY/virulence factor BrkB family protein</fullName>
    </submittedName>
</protein>
<dbReference type="Proteomes" id="UP000616151">
    <property type="component" value="Unassembled WGS sequence"/>
</dbReference>
<evidence type="ECO:0000313" key="1">
    <source>
        <dbReference type="EMBL" id="MBK1864908.1"/>
    </source>
</evidence>
<sequence>MTEPRPTIPLLILEAIRRLFADEAIPLAGNIAFRFLFSIFPFLIFLTALAGFFGSAELASSIVTYLLSVAPKEFVGPIAPEINSLLTRPRTALLSVSAIITVWSAMGGVDSVRVALNRAYGLTEDRNTFLLYGLMALFVVGSAVLLLALAVLIVFAPTAIHFISLYAPAFDDFVATFDRYRYPLAIAIMVVGLFLAHLILPARRVKLYYLMPGVILTVCVWLVLSSVYSYFLANFATFASTYVGLSGLFAAMFLIYLSALALILGGELNRVIVLARKYDKEASTEAADLSKE</sequence>